<dbReference type="InterPro" id="IPR036942">
    <property type="entry name" value="Beta-barrel_TonB_sf"/>
</dbReference>
<evidence type="ECO:0000313" key="13">
    <source>
        <dbReference type="Proteomes" id="UP000324383"/>
    </source>
</evidence>
<dbReference type="GO" id="GO:0009279">
    <property type="term" value="C:cell outer membrane"/>
    <property type="evidence" value="ECO:0007669"/>
    <property type="project" value="UniProtKB-SubCell"/>
</dbReference>
<dbReference type="PROSITE" id="PS52016">
    <property type="entry name" value="TONB_DEPENDENT_REC_3"/>
    <property type="match status" value="1"/>
</dbReference>
<feature type="domain" description="TonB-dependent receptor-like beta-barrel" evidence="10">
    <location>
        <begin position="450"/>
        <end position="896"/>
    </location>
</feature>
<dbReference type="AlphaFoldDB" id="A0A5D3FGX7"/>
<dbReference type="Pfam" id="PF13715">
    <property type="entry name" value="CarbopepD_reg_2"/>
    <property type="match status" value="1"/>
</dbReference>
<evidence type="ECO:0000256" key="8">
    <source>
        <dbReference type="PROSITE-ProRule" id="PRU01360"/>
    </source>
</evidence>
<dbReference type="Pfam" id="PF00593">
    <property type="entry name" value="TonB_dep_Rec_b-barrel"/>
    <property type="match status" value="1"/>
</dbReference>
<evidence type="ECO:0000259" key="10">
    <source>
        <dbReference type="Pfam" id="PF00593"/>
    </source>
</evidence>
<evidence type="ECO:0000256" key="2">
    <source>
        <dbReference type="ARBA" id="ARBA00022448"/>
    </source>
</evidence>
<dbReference type="InterPro" id="IPR023997">
    <property type="entry name" value="TonB-dep_OMP_SusC/RagA_CS"/>
</dbReference>
<comment type="caution">
    <text evidence="12">The sequence shown here is derived from an EMBL/GenBank/DDBJ whole genome shotgun (WGS) entry which is preliminary data.</text>
</comment>
<evidence type="ECO:0000256" key="3">
    <source>
        <dbReference type="ARBA" id="ARBA00022452"/>
    </source>
</evidence>
<comment type="similarity">
    <text evidence="8 9">Belongs to the TonB-dependent receptor family.</text>
</comment>
<gene>
    <name evidence="12" type="ORF">FNJ60_09355</name>
</gene>
<keyword evidence="7 8" id="KW-0998">Cell outer membrane</keyword>
<sequence length="1042" mass="115775">MEKQTHLIKLRRYVSILFLLVLPSLAFSQTKGVTGMVTSAEDGLGVIGVSVVEKGTTNGTVTDLEGRYQIQLTNPSGTLVFSMIGMVTQEKNARNGEVVDIVLYENQQLLDEVVVTGYTTQRKADLTGAVSVISVAEIKKMSENNPMKALQGKVPGMMVTTDGNPSGASTIRIRGIGTLNNNDPLYIIDGVPTKAGMHELNSADIESIQVLKDASSASIYGSRAANGVVIITTRQGKEGKVKIDFNAGITTSKYTTKIDMLNTQEYGQMMWLAEVNAGKDPNANAIGYTYDWGYDANGVPVLHKAVLPEYVIGSGNTMRTANTDWFDQITRTGVMQNYDMSVSSGTDAGNYFFSLGYLTNEGVIKNSDFNRISARMNTLYKLFDGVVTIGENFTLNRTSEVQTPGGILNTALQALPMLPVYTESGGWGGPVGAMNDRQNPVRLVEAVKDNRYSYWRAFGNAFLTINPLQGLELRTNFGLDYGNFYKRDLTRKYQSGKLESDLNAVNLSQGHWLKWNWNAIASYNITIGKHRADAMAGVEAFKEENTDFNAYREGFELETPEYLWPDVGTGKSISGGKSSAYTLLSYFGKINYSFNERYLTSVTLRYDGSSRFGKNNRYGIFPAFSLGWRLSEEAFIKDNIKNISDLKLRFGWGQTGNQEISNTAIYNIYVPDYGVGDPTWNTIHSTSYDISGTGSGQLLSGFKRTQLANDDLKWETTTQTNIGLDFGFWEQKLYGSAEYYMKKTKDILVLPPYLAAIGEGGNRWVNGASMENWGMEFSVGYRDKLLFGLEYDVTGNLSFYRNEITYLPQDVENNYGGVAGNNILGHSINSIFGYVTDGVFRTQEEVDNAPQQIGKGLGRIRYKDLNGDGKINNDDRNWIGVQHPDFMYGLNISLGYKGFDLGMFWQGIYNIDVINEQKYHTDFWSVSETGSNKGRRLLDAWSPTNTNSNIPAVTSLNANDEGRLSTYFVENGSYLKLRMLQLGYTFPAQTIRKLYASQLRLYVSGQNLWTIKSKSFTGVDPESPQFGYPIPKTFTVGLNVTF</sequence>
<dbReference type="Pfam" id="PF07715">
    <property type="entry name" value="Plug"/>
    <property type="match status" value="1"/>
</dbReference>
<keyword evidence="4 8" id="KW-0812">Transmembrane</keyword>
<dbReference type="NCBIfam" id="TIGR04057">
    <property type="entry name" value="SusC_RagA_signa"/>
    <property type="match status" value="1"/>
</dbReference>
<dbReference type="NCBIfam" id="TIGR04056">
    <property type="entry name" value="OMP_RagA_SusC"/>
    <property type="match status" value="1"/>
</dbReference>
<evidence type="ECO:0000256" key="9">
    <source>
        <dbReference type="RuleBase" id="RU003357"/>
    </source>
</evidence>
<keyword evidence="3 8" id="KW-1134">Transmembrane beta strand</keyword>
<dbReference type="Gene3D" id="2.170.130.10">
    <property type="entry name" value="TonB-dependent receptor, plug domain"/>
    <property type="match status" value="1"/>
</dbReference>
<dbReference type="SUPFAM" id="SSF56935">
    <property type="entry name" value="Porins"/>
    <property type="match status" value="1"/>
</dbReference>
<accession>A0A5D3FGX7</accession>
<evidence type="ECO:0000256" key="5">
    <source>
        <dbReference type="ARBA" id="ARBA00023077"/>
    </source>
</evidence>
<organism evidence="12 13">
    <name type="scientific">Bacteroides pyogenes</name>
    <dbReference type="NCBI Taxonomy" id="310300"/>
    <lineage>
        <taxon>Bacteria</taxon>
        <taxon>Pseudomonadati</taxon>
        <taxon>Bacteroidota</taxon>
        <taxon>Bacteroidia</taxon>
        <taxon>Bacteroidales</taxon>
        <taxon>Bacteroidaceae</taxon>
        <taxon>Bacteroides</taxon>
    </lineage>
</organism>
<dbReference type="Gene3D" id="2.60.40.1120">
    <property type="entry name" value="Carboxypeptidase-like, regulatory domain"/>
    <property type="match status" value="1"/>
</dbReference>
<feature type="domain" description="TonB-dependent receptor plug" evidence="11">
    <location>
        <begin position="123"/>
        <end position="228"/>
    </location>
</feature>
<dbReference type="InterPro" id="IPR023996">
    <property type="entry name" value="TonB-dep_OMP_SusC/RagA"/>
</dbReference>
<keyword evidence="5 9" id="KW-0798">TonB box</keyword>
<dbReference type="SUPFAM" id="SSF49464">
    <property type="entry name" value="Carboxypeptidase regulatory domain-like"/>
    <property type="match status" value="1"/>
</dbReference>
<dbReference type="InterPro" id="IPR000531">
    <property type="entry name" value="Beta-barrel_TonB"/>
</dbReference>
<protein>
    <submittedName>
        <fullName evidence="12">TonB-dependent receptor</fullName>
    </submittedName>
</protein>
<dbReference type="InterPro" id="IPR012910">
    <property type="entry name" value="Plug_dom"/>
</dbReference>
<proteinExistence type="inferred from homology"/>
<evidence type="ECO:0000256" key="7">
    <source>
        <dbReference type="ARBA" id="ARBA00023237"/>
    </source>
</evidence>
<dbReference type="Gene3D" id="2.40.170.20">
    <property type="entry name" value="TonB-dependent receptor, beta-barrel domain"/>
    <property type="match status" value="1"/>
</dbReference>
<dbReference type="Proteomes" id="UP000324383">
    <property type="component" value="Unassembled WGS sequence"/>
</dbReference>
<comment type="subcellular location">
    <subcellularLocation>
        <location evidence="1 8">Cell outer membrane</location>
        <topology evidence="1 8">Multi-pass membrane protein</topology>
    </subcellularLocation>
</comment>
<dbReference type="RefSeq" id="WP_148730572.1">
    <property type="nucleotide sequence ID" value="NZ_VKLW01000019.1"/>
</dbReference>
<evidence type="ECO:0000256" key="6">
    <source>
        <dbReference type="ARBA" id="ARBA00023136"/>
    </source>
</evidence>
<keyword evidence="2 8" id="KW-0813">Transport</keyword>
<keyword evidence="12" id="KW-0675">Receptor</keyword>
<dbReference type="InterPro" id="IPR039426">
    <property type="entry name" value="TonB-dep_rcpt-like"/>
</dbReference>
<evidence type="ECO:0000313" key="12">
    <source>
        <dbReference type="EMBL" id="TYK33180.1"/>
    </source>
</evidence>
<evidence type="ECO:0000259" key="11">
    <source>
        <dbReference type="Pfam" id="PF07715"/>
    </source>
</evidence>
<evidence type="ECO:0000256" key="4">
    <source>
        <dbReference type="ARBA" id="ARBA00022692"/>
    </source>
</evidence>
<dbReference type="InterPro" id="IPR037066">
    <property type="entry name" value="Plug_dom_sf"/>
</dbReference>
<keyword evidence="13" id="KW-1185">Reference proteome</keyword>
<keyword evidence="6 8" id="KW-0472">Membrane</keyword>
<dbReference type="InterPro" id="IPR008969">
    <property type="entry name" value="CarboxyPept-like_regulatory"/>
</dbReference>
<reference evidence="12 13" key="1">
    <citation type="submission" date="2019-07" db="EMBL/GenBank/DDBJ databases">
        <title>Draft Genome Sequences of Bacteroides pyogenes Strains Isolated from the Uterus Holstein Dairy Cows with Metritis.</title>
        <authorList>
            <person name="Cunha F."/>
            <person name="Galvao K.N."/>
            <person name="Jeon S.J."/>
            <person name="Jeong K.C."/>
        </authorList>
    </citation>
    <scope>NUCLEOTIDE SEQUENCE [LARGE SCALE GENOMIC DNA]</scope>
    <source>
        <strain evidence="12 13">KG-31</strain>
    </source>
</reference>
<name>A0A5D3FGX7_9BACE</name>
<evidence type="ECO:0000256" key="1">
    <source>
        <dbReference type="ARBA" id="ARBA00004571"/>
    </source>
</evidence>
<dbReference type="EMBL" id="VKLW01000019">
    <property type="protein sequence ID" value="TYK33180.1"/>
    <property type="molecule type" value="Genomic_DNA"/>
</dbReference>